<feature type="region of interest" description="Disordered" evidence="1">
    <location>
        <begin position="155"/>
        <end position="180"/>
    </location>
</feature>
<sequence>MPHQHMHAKSMSGQRQMGQEYHHGNQNPRLNPRAGSSPSDGDSDADDTIAPTAEPTANPTANSPAITQGQTNKPTQASAQEQPTNSGTLSTLPHEGPIVHTNLHTSILHSPASVTVVLGNPDGAEQTTFATQYNGGDTLAIDTQALTFSSGPLPTSAAGASNNLGSGSSSKNGGSTGAANTQASNGGLGAGAIAGIIVGVVLLLVISLVILFFRKRRNSRRNNSPYGKPIQEETRSSLPDTGLAASVAPGAATVGGTTSRHGPSDSSSTAALRSTPPQAQQQQQQQQQPLMHQRHNSEFGLPTGSSHTAPRPAPPPPTASKSNHSTNTNPIRSRLSVSIISGPPPPTHISSAFAPTAVSPISPVSPAAVIGRPPCSPPPQDGGSGGLGLGLGLGGRTNSIGSVSTLSIHSTMMSASQLNWPMPPSVASTSSPCVPLTATPSASARGRPAAPSPHYVDFEEQGRTVVRINRESLSGGGIGSAR</sequence>
<keyword evidence="2" id="KW-1133">Transmembrane helix</keyword>
<feature type="compositionally biased region" description="Polar residues" evidence="1">
    <location>
        <begin position="320"/>
        <end position="330"/>
    </location>
</feature>
<feature type="compositionally biased region" description="Low complexity" evidence="1">
    <location>
        <begin position="276"/>
        <end position="289"/>
    </location>
</feature>
<feature type="compositionally biased region" description="Low complexity" evidence="1">
    <location>
        <begin position="156"/>
        <end position="180"/>
    </location>
</feature>
<feature type="region of interest" description="Disordered" evidence="1">
    <location>
        <begin position="431"/>
        <end position="455"/>
    </location>
</feature>
<protein>
    <submittedName>
        <fullName evidence="3">Uncharacterized protein</fullName>
    </submittedName>
</protein>
<evidence type="ECO:0000256" key="2">
    <source>
        <dbReference type="SAM" id="Phobius"/>
    </source>
</evidence>
<name>A0AAN6NYI3_9PEZI</name>
<reference evidence="3" key="1">
    <citation type="journal article" date="2023" name="Mol. Phylogenet. Evol.">
        <title>Genome-scale phylogeny and comparative genomics of the fungal order Sordariales.</title>
        <authorList>
            <person name="Hensen N."/>
            <person name="Bonometti L."/>
            <person name="Westerberg I."/>
            <person name="Brannstrom I.O."/>
            <person name="Guillou S."/>
            <person name="Cros-Aarteil S."/>
            <person name="Calhoun S."/>
            <person name="Haridas S."/>
            <person name="Kuo A."/>
            <person name="Mondo S."/>
            <person name="Pangilinan J."/>
            <person name="Riley R."/>
            <person name="LaButti K."/>
            <person name="Andreopoulos B."/>
            <person name="Lipzen A."/>
            <person name="Chen C."/>
            <person name="Yan M."/>
            <person name="Daum C."/>
            <person name="Ng V."/>
            <person name="Clum A."/>
            <person name="Steindorff A."/>
            <person name="Ohm R.A."/>
            <person name="Martin F."/>
            <person name="Silar P."/>
            <person name="Natvig D.O."/>
            <person name="Lalanne C."/>
            <person name="Gautier V."/>
            <person name="Ament-Velasquez S.L."/>
            <person name="Kruys A."/>
            <person name="Hutchinson M.I."/>
            <person name="Powell A.J."/>
            <person name="Barry K."/>
            <person name="Miller A.N."/>
            <person name="Grigoriev I.V."/>
            <person name="Debuchy R."/>
            <person name="Gladieux P."/>
            <person name="Hiltunen Thoren M."/>
            <person name="Johannesson H."/>
        </authorList>
    </citation>
    <scope>NUCLEOTIDE SEQUENCE</scope>
    <source>
        <strain evidence="3">CBS 626.80</strain>
    </source>
</reference>
<gene>
    <name evidence="3" type="ORF">QBC32DRAFT_232396</name>
</gene>
<feature type="compositionally biased region" description="Polar residues" evidence="1">
    <location>
        <begin position="255"/>
        <end position="272"/>
    </location>
</feature>
<dbReference type="AlphaFoldDB" id="A0AAN6NYI3"/>
<evidence type="ECO:0000313" key="3">
    <source>
        <dbReference type="EMBL" id="KAK3954415.1"/>
    </source>
</evidence>
<feature type="region of interest" description="Disordered" evidence="1">
    <location>
        <begin position="1"/>
        <end position="97"/>
    </location>
</feature>
<reference evidence="3" key="2">
    <citation type="submission" date="2023-06" db="EMBL/GenBank/DDBJ databases">
        <authorList>
            <consortium name="Lawrence Berkeley National Laboratory"/>
            <person name="Mondo S.J."/>
            <person name="Hensen N."/>
            <person name="Bonometti L."/>
            <person name="Westerberg I."/>
            <person name="Brannstrom I.O."/>
            <person name="Guillou S."/>
            <person name="Cros-Aarteil S."/>
            <person name="Calhoun S."/>
            <person name="Haridas S."/>
            <person name="Kuo A."/>
            <person name="Pangilinan J."/>
            <person name="Riley R."/>
            <person name="Labutti K."/>
            <person name="Andreopoulos B."/>
            <person name="Lipzen A."/>
            <person name="Chen C."/>
            <person name="Yanf M."/>
            <person name="Daum C."/>
            <person name="Ng V."/>
            <person name="Clum A."/>
            <person name="Steindorff A."/>
            <person name="Ohm R."/>
            <person name="Martin F."/>
            <person name="Silar P."/>
            <person name="Natvig D."/>
            <person name="Lalanne C."/>
            <person name="Gautier V."/>
            <person name="Ament-Velasquez S.L."/>
            <person name="Kruys A."/>
            <person name="Hutchinson M.I."/>
            <person name="Powell A.J."/>
            <person name="Barry K."/>
            <person name="Miller A.N."/>
            <person name="Grigoriev I.V."/>
            <person name="Debuchy R."/>
            <person name="Gladieux P."/>
            <person name="Thoren M.H."/>
            <person name="Johannesson H."/>
        </authorList>
    </citation>
    <scope>NUCLEOTIDE SEQUENCE</scope>
    <source>
        <strain evidence="3">CBS 626.80</strain>
    </source>
</reference>
<evidence type="ECO:0000256" key="1">
    <source>
        <dbReference type="SAM" id="MobiDB-lite"/>
    </source>
</evidence>
<dbReference type="EMBL" id="MU859090">
    <property type="protein sequence ID" value="KAK3954415.1"/>
    <property type="molecule type" value="Genomic_DNA"/>
</dbReference>
<dbReference type="Proteomes" id="UP001303222">
    <property type="component" value="Unassembled WGS sequence"/>
</dbReference>
<comment type="caution">
    <text evidence="3">The sequence shown here is derived from an EMBL/GenBank/DDBJ whole genome shotgun (WGS) entry which is preliminary data.</text>
</comment>
<evidence type="ECO:0000313" key="4">
    <source>
        <dbReference type="Proteomes" id="UP001303222"/>
    </source>
</evidence>
<accession>A0AAN6NYI3</accession>
<keyword evidence="2" id="KW-0812">Transmembrane</keyword>
<proteinExistence type="predicted"/>
<keyword evidence="2" id="KW-0472">Membrane</keyword>
<feature type="compositionally biased region" description="Low complexity" evidence="1">
    <location>
        <begin position="440"/>
        <end position="453"/>
    </location>
</feature>
<feature type="transmembrane region" description="Helical" evidence="2">
    <location>
        <begin position="188"/>
        <end position="213"/>
    </location>
</feature>
<keyword evidence="4" id="KW-1185">Reference proteome</keyword>
<feature type="compositionally biased region" description="Low complexity" evidence="1">
    <location>
        <begin position="48"/>
        <end position="67"/>
    </location>
</feature>
<feature type="compositionally biased region" description="Polar residues" evidence="1">
    <location>
        <begin position="68"/>
        <end position="91"/>
    </location>
</feature>
<feature type="region of interest" description="Disordered" evidence="1">
    <location>
        <begin position="219"/>
        <end position="330"/>
    </location>
</feature>
<organism evidence="3 4">
    <name type="scientific">Pseudoneurospora amorphoporcata</name>
    <dbReference type="NCBI Taxonomy" id="241081"/>
    <lineage>
        <taxon>Eukaryota</taxon>
        <taxon>Fungi</taxon>
        <taxon>Dikarya</taxon>
        <taxon>Ascomycota</taxon>
        <taxon>Pezizomycotina</taxon>
        <taxon>Sordariomycetes</taxon>
        <taxon>Sordariomycetidae</taxon>
        <taxon>Sordariales</taxon>
        <taxon>Sordariaceae</taxon>
        <taxon>Pseudoneurospora</taxon>
    </lineage>
</organism>